<keyword evidence="7" id="KW-1185">Reference proteome</keyword>
<evidence type="ECO:0000313" key="6">
    <source>
        <dbReference type="EMBL" id="MCW9713387.1"/>
    </source>
</evidence>
<proteinExistence type="inferred from homology"/>
<feature type="binding site" evidence="3">
    <location>
        <position position="68"/>
    </location>
    <ligand>
        <name>Zn(2+)</name>
        <dbReference type="ChEBI" id="CHEBI:29105"/>
    </ligand>
</feature>
<feature type="binding site" evidence="3">
    <location>
        <position position="114"/>
    </location>
    <ligand>
        <name>Zn(2+)</name>
        <dbReference type="ChEBI" id="CHEBI:29105"/>
    </ligand>
</feature>
<gene>
    <name evidence="3 6" type="primary">msrB</name>
    <name evidence="6" type="ORF">LQ318_10760</name>
</gene>
<comment type="catalytic activity">
    <reaction evidence="2 3">
        <text>L-methionyl-[protein] + [thioredoxin]-disulfide + H2O = L-methionyl-(R)-S-oxide-[protein] + [thioredoxin]-dithiol</text>
        <dbReference type="Rhea" id="RHEA:24164"/>
        <dbReference type="Rhea" id="RHEA-COMP:10698"/>
        <dbReference type="Rhea" id="RHEA-COMP:10700"/>
        <dbReference type="Rhea" id="RHEA-COMP:12313"/>
        <dbReference type="Rhea" id="RHEA-COMP:12314"/>
        <dbReference type="ChEBI" id="CHEBI:15377"/>
        <dbReference type="ChEBI" id="CHEBI:16044"/>
        <dbReference type="ChEBI" id="CHEBI:29950"/>
        <dbReference type="ChEBI" id="CHEBI:45764"/>
        <dbReference type="ChEBI" id="CHEBI:50058"/>
        <dbReference type="EC" id="1.8.4.12"/>
    </reaction>
</comment>
<keyword evidence="3" id="KW-0479">Metal-binding</keyword>
<evidence type="ECO:0000256" key="3">
    <source>
        <dbReference type="HAMAP-Rule" id="MF_01400"/>
    </source>
</evidence>
<evidence type="ECO:0000256" key="1">
    <source>
        <dbReference type="ARBA" id="ARBA00023002"/>
    </source>
</evidence>
<dbReference type="PANTHER" id="PTHR10173">
    <property type="entry name" value="METHIONINE SULFOXIDE REDUCTASE"/>
    <property type="match status" value="1"/>
</dbReference>
<evidence type="ECO:0000259" key="5">
    <source>
        <dbReference type="PROSITE" id="PS51790"/>
    </source>
</evidence>
<dbReference type="PROSITE" id="PS51790">
    <property type="entry name" value="MSRB"/>
    <property type="match status" value="1"/>
</dbReference>
<dbReference type="Proteomes" id="UP001207337">
    <property type="component" value="Unassembled WGS sequence"/>
</dbReference>
<reference evidence="6 7" key="1">
    <citation type="submission" date="2021-11" db="EMBL/GenBank/DDBJ databases">
        <title>Aliifidinibius sp. nov., a new bacterium isolated from saline soil.</title>
        <authorList>
            <person name="Galisteo C."/>
            <person name="De La Haba R."/>
            <person name="Sanchez-Porro C."/>
            <person name="Ventosa A."/>
        </authorList>
    </citation>
    <scope>NUCLEOTIDE SEQUENCE [LARGE SCALE GENOMIC DNA]</scope>
    <source>
        <strain evidence="6 7">KACC 190600</strain>
    </source>
</reference>
<dbReference type="SUPFAM" id="SSF51316">
    <property type="entry name" value="Mss4-like"/>
    <property type="match status" value="1"/>
</dbReference>
<feature type="domain" description="MsrB" evidence="5">
    <location>
        <begin position="26"/>
        <end position="148"/>
    </location>
</feature>
<feature type="binding site" evidence="3">
    <location>
        <position position="65"/>
    </location>
    <ligand>
        <name>Zn(2+)</name>
        <dbReference type="ChEBI" id="CHEBI:29105"/>
    </ligand>
</feature>
<dbReference type="InterPro" id="IPR002579">
    <property type="entry name" value="Met_Sox_Rdtase_MsrB_dom"/>
</dbReference>
<keyword evidence="3" id="KW-0862">Zinc</keyword>
<name>A0ABT3PZT5_9BACT</name>
<feature type="region of interest" description="Disordered" evidence="4">
    <location>
        <begin position="1"/>
        <end position="29"/>
    </location>
</feature>
<feature type="active site" description="Nucleophile" evidence="3">
    <location>
        <position position="137"/>
    </location>
</feature>
<dbReference type="InterPro" id="IPR028427">
    <property type="entry name" value="Met_Sox_Rdtase_MsrB"/>
</dbReference>
<dbReference type="EC" id="1.8.4.12" evidence="3"/>
<dbReference type="PANTHER" id="PTHR10173:SF52">
    <property type="entry name" value="METHIONINE-R-SULFOXIDE REDUCTASE B1"/>
    <property type="match status" value="1"/>
</dbReference>
<evidence type="ECO:0000256" key="2">
    <source>
        <dbReference type="ARBA" id="ARBA00048488"/>
    </source>
</evidence>
<keyword evidence="1 3" id="KW-0560">Oxidoreductase</keyword>
<sequence>MIDWQEIHKKTVNGSPEPPKRVEKSEAEWKEQLTEEQFRVTRNKGTEKPYSGEYCEAHQPGLYACVCCGTELFDSSEKFESGSGWPSFTEPVKDNVVRYEEDQSLGMNRIEVLCNVCDAHLGHVFPDGPEPTGLRYCINSASLELVEKS</sequence>
<feature type="binding site" evidence="3">
    <location>
        <position position="117"/>
    </location>
    <ligand>
        <name>Zn(2+)</name>
        <dbReference type="ChEBI" id="CHEBI:29105"/>
    </ligand>
</feature>
<organism evidence="6 7">
    <name type="scientific">Fodinibius salicampi</name>
    <dbReference type="NCBI Taxonomy" id="1920655"/>
    <lineage>
        <taxon>Bacteria</taxon>
        <taxon>Pseudomonadati</taxon>
        <taxon>Balneolota</taxon>
        <taxon>Balneolia</taxon>
        <taxon>Balneolales</taxon>
        <taxon>Balneolaceae</taxon>
        <taxon>Fodinibius</taxon>
    </lineage>
</organism>
<evidence type="ECO:0000256" key="4">
    <source>
        <dbReference type="SAM" id="MobiDB-lite"/>
    </source>
</evidence>
<dbReference type="Gene3D" id="2.170.150.20">
    <property type="entry name" value="Peptide methionine sulfoxide reductase"/>
    <property type="match status" value="1"/>
</dbReference>
<dbReference type="HAMAP" id="MF_01400">
    <property type="entry name" value="MsrB"/>
    <property type="match status" value="1"/>
</dbReference>
<comment type="caution">
    <text evidence="6">The sequence shown here is derived from an EMBL/GenBank/DDBJ whole genome shotgun (WGS) entry which is preliminary data.</text>
</comment>
<evidence type="ECO:0000313" key="7">
    <source>
        <dbReference type="Proteomes" id="UP001207337"/>
    </source>
</evidence>
<protein>
    <recommendedName>
        <fullName evidence="3">Peptide methionine sulfoxide reductase MsrB</fullName>
        <ecNumber evidence="3">1.8.4.12</ecNumber>
    </recommendedName>
    <alternativeName>
        <fullName evidence="3">Peptide-methionine (R)-S-oxide reductase</fullName>
    </alternativeName>
</protein>
<dbReference type="RefSeq" id="WP_265790022.1">
    <property type="nucleotide sequence ID" value="NZ_BAABRS010000002.1"/>
</dbReference>
<dbReference type="InterPro" id="IPR011057">
    <property type="entry name" value="Mss4-like_sf"/>
</dbReference>
<feature type="compositionally biased region" description="Basic and acidic residues" evidence="4">
    <location>
        <begin position="18"/>
        <end position="29"/>
    </location>
</feature>
<dbReference type="GO" id="GO:0033743">
    <property type="term" value="F:peptide-methionine (R)-S-oxide reductase activity"/>
    <property type="evidence" value="ECO:0007669"/>
    <property type="project" value="UniProtKB-EC"/>
</dbReference>
<dbReference type="EMBL" id="JAJNDC010000002">
    <property type="protein sequence ID" value="MCW9713387.1"/>
    <property type="molecule type" value="Genomic_DNA"/>
</dbReference>
<dbReference type="Pfam" id="PF01641">
    <property type="entry name" value="SelR"/>
    <property type="match status" value="1"/>
</dbReference>
<comment type="similarity">
    <text evidence="3">Belongs to the MsrB Met sulfoxide reductase family.</text>
</comment>
<comment type="cofactor">
    <cofactor evidence="3">
        <name>Zn(2+)</name>
        <dbReference type="ChEBI" id="CHEBI:29105"/>
    </cofactor>
    <text evidence="3">Binds 1 zinc ion per subunit. The zinc ion is important for the structural integrity of the protein.</text>
</comment>
<dbReference type="NCBIfam" id="TIGR00357">
    <property type="entry name" value="peptide-methionine (R)-S-oxide reductase MsrB"/>
    <property type="match status" value="1"/>
</dbReference>
<accession>A0ABT3PZT5</accession>